<gene>
    <name evidence="1" type="ORF">C4532_07420</name>
</gene>
<comment type="caution">
    <text evidence="1">The sequence shown here is derived from an EMBL/GenBank/DDBJ whole genome shotgun (WGS) entry which is preliminary data.</text>
</comment>
<dbReference type="Proteomes" id="UP000285961">
    <property type="component" value="Unassembled WGS sequence"/>
</dbReference>
<reference evidence="1 2" key="1">
    <citation type="journal article" date="2017" name="ISME J.">
        <title>Energy and carbon metabolisms in a deep terrestrial subsurface fluid microbial community.</title>
        <authorList>
            <person name="Momper L."/>
            <person name="Jungbluth S.P."/>
            <person name="Lee M.D."/>
            <person name="Amend J.P."/>
        </authorList>
    </citation>
    <scope>NUCLEOTIDE SEQUENCE [LARGE SCALE GENOMIC DNA]</scope>
    <source>
        <strain evidence="1">SURF_17</strain>
    </source>
</reference>
<protein>
    <submittedName>
        <fullName evidence="1">Uncharacterized protein</fullName>
    </submittedName>
</protein>
<dbReference type="AlphaFoldDB" id="A0A419F0Z3"/>
<name>A0A419F0Z3_9BACT</name>
<organism evidence="1 2">
    <name type="scientific">Candidatus Abyssobacteria bacterium SURF_17</name>
    <dbReference type="NCBI Taxonomy" id="2093361"/>
    <lineage>
        <taxon>Bacteria</taxon>
        <taxon>Pseudomonadati</taxon>
        <taxon>Candidatus Hydrogenedentota</taxon>
        <taxon>Candidatus Abyssobacteria</taxon>
    </lineage>
</organism>
<evidence type="ECO:0000313" key="1">
    <source>
        <dbReference type="EMBL" id="RJP71453.1"/>
    </source>
</evidence>
<dbReference type="EMBL" id="QZKI01000059">
    <property type="protein sequence ID" value="RJP71453.1"/>
    <property type="molecule type" value="Genomic_DNA"/>
</dbReference>
<evidence type="ECO:0000313" key="2">
    <source>
        <dbReference type="Proteomes" id="UP000285961"/>
    </source>
</evidence>
<accession>A0A419F0Z3</accession>
<proteinExistence type="predicted"/>
<sequence>MTEESCAPHVNKRQKYLSVLFECCHVYSRIYKNRAGNAYVGWCPRCARKVTIPIDPSGTNCRFFVVS</sequence>